<dbReference type="Gene3D" id="1.20.5.170">
    <property type="match status" value="1"/>
</dbReference>
<proteinExistence type="predicted"/>
<comment type="caution">
    <text evidence="4">The sequence shown here is derived from an EMBL/GenBank/DDBJ whole genome shotgun (WGS) entry which is preliminary data.</text>
</comment>
<feature type="compositionally biased region" description="Low complexity" evidence="2">
    <location>
        <begin position="30"/>
        <end position="40"/>
    </location>
</feature>
<dbReference type="PROSITE" id="PS00036">
    <property type="entry name" value="BZIP_BASIC"/>
    <property type="match status" value="1"/>
</dbReference>
<dbReference type="CDD" id="cd14688">
    <property type="entry name" value="bZIP_YAP"/>
    <property type="match status" value="1"/>
</dbReference>
<reference evidence="4 5" key="1">
    <citation type="journal article" date="2024" name="Nat. Commun.">
        <title>Phylogenomics reveals the evolutionary origins of lichenization in chlorophyte algae.</title>
        <authorList>
            <person name="Puginier C."/>
            <person name="Libourel C."/>
            <person name="Otte J."/>
            <person name="Skaloud P."/>
            <person name="Haon M."/>
            <person name="Grisel S."/>
            <person name="Petersen M."/>
            <person name="Berrin J.G."/>
            <person name="Delaux P.M."/>
            <person name="Dal Grande F."/>
            <person name="Keller J."/>
        </authorList>
    </citation>
    <scope>NUCLEOTIDE SEQUENCE [LARGE SCALE GENOMIC DNA]</scope>
    <source>
        <strain evidence="4 5">SAG 216-7</strain>
    </source>
</reference>
<evidence type="ECO:0000313" key="5">
    <source>
        <dbReference type="Proteomes" id="UP001491310"/>
    </source>
</evidence>
<evidence type="ECO:0000313" key="4">
    <source>
        <dbReference type="EMBL" id="KAK9916809.1"/>
    </source>
</evidence>
<name>A0ABR2YY38_9CHLO</name>
<feature type="region of interest" description="Disordered" evidence="2">
    <location>
        <begin position="17"/>
        <end position="62"/>
    </location>
</feature>
<gene>
    <name evidence="4" type="ORF">WJX75_007301</name>
</gene>
<keyword evidence="5" id="KW-1185">Reference proteome</keyword>
<feature type="coiled-coil region" evidence="1">
    <location>
        <begin position="69"/>
        <end position="103"/>
    </location>
</feature>
<dbReference type="EMBL" id="JALJOT010000003">
    <property type="protein sequence ID" value="KAK9916809.1"/>
    <property type="molecule type" value="Genomic_DNA"/>
</dbReference>
<evidence type="ECO:0000259" key="3">
    <source>
        <dbReference type="PROSITE" id="PS50217"/>
    </source>
</evidence>
<dbReference type="SMART" id="SM00338">
    <property type="entry name" value="BRLZ"/>
    <property type="match status" value="1"/>
</dbReference>
<dbReference type="InterPro" id="IPR046347">
    <property type="entry name" value="bZIP_sf"/>
</dbReference>
<sequence>MQLDTASLLPLLQLTQPHLNLGGDSGHQPAGADSGQAGLSQAGGGVAKCAKEKNRAAQRRFRERQKGLISALKEREETLSKQCEEQKRLIETLQKEIQVLKEIIHSKDPK</sequence>
<dbReference type="Proteomes" id="UP001491310">
    <property type="component" value="Unassembled WGS sequence"/>
</dbReference>
<dbReference type="InterPro" id="IPR004827">
    <property type="entry name" value="bZIP"/>
</dbReference>
<evidence type="ECO:0000256" key="2">
    <source>
        <dbReference type="SAM" id="MobiDB-lite"/>
    </source>
</evidence>
<evidence type="ECO:0000256" key="1">
    <source>
        <dbReference type="SAM" id="Coils"/>
    </source>
</evidence>
<accession>A0ABR2YY38</accession>
<dbReference type="SUPFAM" id="SSF57959">
    <property type="entry name" value="Leucine zipper domain"/>
    <property type="match status" value="1"/>
</dbReference>
<organism evidence="4 5">
    <name type="scientific">Coccomyxa subellipsoidea</name>
    <dbReference type="NCBI Taxonomy" id="248742"/>
    <lineage>
        <taxon>Eukaryota</taxon>
        <taxon>Viridiplantae</taxon>
        <taxon>Chlorophyta</taxon>
        <taxon>core chlorophytes</taxon>
        <taxon>Trebouxiophyceae</taxon>
        <taxon>Trebouxiophyceae incertae sedis</taxon>
        <taxon>Coccomyxaceae</taxon>
        <taxon>Coccomyxa</taxon>
    </lineage>
</organism>
<dbReference type="Pfam" id="PF00170">
    <property type="entry name" value="bZIP_1"/>
    <property type="match status" value="1"/>
</dbReference>
<keyword evidence="1" id="KW-0175">Coiled coil</keyword>
<dbReference type="PROSITE" id="PS50217">
    <property type="entry name" value="BZIP"/>
    <property type="match status" value="1"/>
</dbReference>
<protein>
    <recommendedName>
        <fullName evidence="3">BZIP domain-containing protein</fullName>
    </recommendedName>
</protein>
<feature type="domain" description="BZIP" evidence="3">
    <location>
        <begin position="51"/>
        <end position="107"/>
    </location>
</feature>